<dbReference type="PANTHER" id="PTHR45621">
    <property type="entry name" value="OS01G0588500 PROTEIN-RELATED"/>
    <property type="match status" value="1"/>
</dbReference>
<dbReference type="FunFam" id="1.10.510.10:FF:001023">
    <property type="entry name" value="Os07g0541700 protein"/>
    <property type="match status" value="1"/>
</dbReference>
<evidence type="ECO:0000256" key="3">
    <source>
        <dbReference type="ARBA" id="ARBA00022679"/>
    </source>
</evidence>
<proteinExistence type="predicted"/>
<dbReference type="InterPro" id="IPR000719">
    <property type="entry name" value="Prot_kinase_dom"/>
</dbReference>
<comment type="catalytic activity">
    <reaction evidence="7">
        <text>L-threonyl-[protein] + ATP = O-phospho-L-threonyl-[protein] + ADP + H(+)</text>
        <dbReference type="Rhea" id="RHEA:46608"/>
        <dbReference type="Rhea" id="RHEA-COMP:11060"/>
        <dbReference type="Rhea" id="RHEA-COMP:11605"/>
        <dbReference type="ChEBI" id="CHEBI:15378"/>
        <dbReference type="ChEBI" id="CHEBI:30013"/>
        <dbReference type="ChEBI" id="CHEBI:30616"/>
        <dbReference type="ChEBI" id="CHEBI:61977"/>
        <dbReference type="ChEBI" id="CHEBI:456216"/>
        <dbReference type="EC" id="2.7.11.1"/>
    </reaction>
</comment>
<keyword evidence="3" id="KW-0808">Transferase</keyword>
<dbReference type="GO" id="GO:0004674">
    <property type="term" value="F:protein serine/threonine kinase activity"/>
    <property type="evidence" value="ECO:0007669"/>
    <property type="project" value="UniProtKB-KW"/>
</dbReference>
<accession>A0A1D6JMR2</accession>
<evidence type="ECO:0000256" key="9">
    <source>
        <dbReference type="SAM" id="MobiDB-lite"/>
    </source>
</evidence>
<feature type="compositionally biased region" description="Low complexity" evidence="9">
    <location>
        <begin position="310"/>
        <end position="348"/>
    </location>
</feature>
<dbReference type="PaxDb" id="4577-GRMZM2G409976_P02"/>
<dbReference type="AlphaFoldDB" id="A0A1D6JMR2"/>
<dbReference type="PROSITE" id="PS00108">
    <property type="entry name" value="PROTEIN_KINASE_ST"/>
    <property type="match status" value="1"/>
</dbReference>
<evidence type="ECO:0000256" key="8">
    <source>
        <dbReference type="ARBA" id="ARBA00048679"/>
    </source>
</evidence>
<evidence type="ECO:0000256" key="7">
    <source>
        <dbReference type="ARBA" id="ARBA00047899"/>
    </source>
</evidence>
<gene>
    <name evidence="11" type="ORF">ZEAMMB73_Zm00001d027509</name>
</gene>
<feature type="domain" description="Protein kinase" evidence="10">
    <location>
        <begin position="75"/>
        <end position="375"/>
    </location>
</feature>
<feature type="compositionally biased region" description="Pro residues" evidence="9">
    <location>
        <begin position="15"/>
        <end position="29"/>
    </location>
</feature>
<dbReference type="EC" id="2.7.11.1" evidence="1"/>
<keyword evidence="6" id="KW-0067">ATP-binding</keyword>
<dbReference type="InterPro" id="IPR001245">
    <property type="entry name" value="Ser-Thr/Tyr_kinase_cat_dom"/>
</dbReference>
<protein>
    <recommendedName>
        <fullName evidence="1">non-specific serine/threonine protein kinase</fullName>
        <ecNumber evidence="1">2.7.11.1</ecNumber>
    </recommendedName>
</protein>
<dbReference type="OMA" id="WQDRELL"/>
<dbReference type="GO" id="GO:0005524">
    <property type="term" value="F:ATP binding"/>
    <property type="evidence" value="ECO:0007669"/>
    <property type="project" value="UniProtKB-KW"/>
</dbReference>
<name>A0A1D6JMR2_MAIZE</name>
<evidence type="ECO:0000256" key="5">
    <source>
        <dbReference type="ARBA" id="ARBA00022777"/>
    </source>
</evidence>
<reference evidence="11" key="1">
    <citation type="submission" date="2015-12" db="EMBL/GenBank/DDBJ databases">
        <title>Update maize B73 reference genome by single molecule sequencing technologies.</title>
        <authorList>
            <consortium name="Maize Genome Sequencing Project"/>
            <person name="Ware D."/>
        </authorList>
    </citation>
    <scope>NUCLEOTIDE SEQUENCE [LARGE SCALE GENOMIC DNA]</scope>
    <source>
        <tissue evidence="11">Seedling</tissue>
    </source>
</reference>
<dbReference type="ExpressionAtlas" id="A0A1D6JMR2">
    <property type="expression patterns" value="baseline and differential"/>
</dbReference>
<evidence type="ECO:0000313" key="11">
    <source>
        <dbReference type="EMBL" id="ONL93334.1"/>
    </source>
</evidence>
<evidence type="ECO:0000256" key="6">
    <source>
        <dbReference type="ARBA" id="ARBA00022840"/>
    </source>
</evidence>
<evidence type="ECO:0000256" key="1">
    <source>
        <dbReference type="ARBA" id="ARBA00012513"/>
    </source>
</evidence>
<dbReference type="Gene3D" id="1.10.510.10">
    <property type="entry name" value="Transferase(Phosphotransferase) domain 1"/>
    <property type="match status" value="1"/>
</dbReference>
<dbReference type="SUPFAM" id="SSF56112">
    <property type="entry name" value="Protein kinase-like (PK-like)"/>
    <property type="match status" value="1"/>
</dbReference>
<dbReference type="PROSITE" id="PS50011">
    <property type="entry name" value="PROTEIN_KINASE_DOM"/>
    <property type="match status" value="1"/>
</dbReference>
<dbReference type="eggNOG" id="KOG1187">
    <property type="taxonomic scope" value="Eukaryota"/>
</dbReference>
<organism evidence="11">
    <name type="scientific">Zea mays</name>
    <name type="common">Maize</name>
    <dbReference type="NCBI Taxonomy" id="4577"/>
    <lineage>
        <taxon>Eukaryota</taxon>
        <taxon>Viridiplantae</taxon>
        <taxon>Streptophyta</taxon>
        <taxon>Embryophyta</taxon>
        <taxon>Tracheophyta</taxon>
        <taxon>Spermatophyta</taxon>
        <taxon>Magnoliopsida</taxon>
        <taxon>Liliopsida</taxon>
        <taxon>Poales</taxon>
        <taxon>Poaceae</taxon>
        <taxon>PACMAD clade</taxon>
        <taxon>Panicoideae</taxon>
        <taxon>Andropogonodae</taxon>
        <taxon>Andropogoneae</taxon>
        <taxon>Tripsacinae</taxon>
        <taxon>Zea</taxon>
    </lineage>
</organism>
<dbReference type="InParanoid" id="A0A1D6JMR2"/>
<dbReference type="InterPro" id="IPR008271">
    <property type="entry name" value="Ser/Thr_kinase_AS"/>
</dbReference>
<dbReference type="InterPro" id="IPR050823">
    <property type="entry name" value="Plant_Ser_Thr_Prot_Kinase"/>
</dbReference>
<dbReference type="SMR" id="A0A1D6JMR2"/>
<evidence type="ECO:0000256" key="4">
    <source>
        <dbReference type="ARBA" id="ARBA00022741"/>
    </source>
</evidence>
<feature type="region of interest" description="Disordered" evidence="9">
    <location>
        <begin position="309"/>
        <end position="375"/>
    </location>
</feature>
<comment type="catalytic activity">
    <reaction evidence="8">
        <text>L-seryl-[protein] + ATP = O-phospho-L-seryl-[protein] + ADP + H(+)</text>
        <dbReference type="Rhea" id="RHEA:17989"/>
        <dbReference type="Rhea" id="RHEA-COMP:9863"/>
        <dbReference type="Rhea" id="RHEA-COMP:11604"/>
        <dbReference type="ChEBI" id="CHEBI:15378"/>
        <dbReference type="ChEBI" id="CHEBI:29999"/>
        <dbReference type="ChEBI" id="CHEBI:30616"/>
        <dbReference type="ChEBI" id="CHEBI:83421"/>
        <dbReference type="ChEBI" id="CHEBI:456216"/>
        <dbReference type="EC" id="2.7.11.1"/>
    </reaction>
</comment>
<sequence length="375" mass="40377">MRNCCGSADADVNPPSRPPTEGPLPPPKPSDGGGAKQEKGGGDGPDQCPGLGRVLEAPRLREFTLAELRVATRGLKPEMVLGEGGFGPVYKGWVDERTLNPAKSNAGVIVAVKKLNPESFRGLQEWQDRELLLVVYEFMSNGSLENHLFRRGGNLEALSWSRRLKIATGAARGLAFLHSSEKQVIHRDFKASNILLDSTCQDFTAKLSDFGLAKNGPSAGTSHVTTRVMVAYGYAAPEYVATGQLYVKSDVYGFGVVLLELLTGLRAHDLNRPTHQHSLVEWARPYLSAGAGKLKSLMDERMDGQYHTKAALSGSPGSPASASTATARAALPWTTSSPRSRTSRPCSRGAVGQRDLPPRPGARRSSPHHDFSRPC</sequence>
<keyword evidence="5 11" id="KW-0418">Kinase</keyword>
<keyword evidence="4" id="KW-0547">Nucleotide-binding</keyword>
<keyword evidence="2" id="KW-0723">Serine/threonine-protein kinase</keyword>
<dbReference type="EMBL" id="CM007647">
    <property type="protein sequence ID" value="ONL93334.1"/>
    <property type="molecule type" value="Genomic_DNA"/>
</dbReference>
<evidence type="ECO:0000256" key="2">
    <source>
        <dbReference type="ARBA" id="ARBA00022527"/>
    </source>
</evidence>
<evidence type="ECO:0000259" key="10">
    <source>
        <dbReference type="PROSITE" id="PS50011"/>
    </source>
</evidence>
<dbReference type="Gene3D" id="3.30.200.20">
    <property type="entry name" value="Phosphorylase Kinase, domain 1"/>
    <property type="match status" value="1"/>
</dbReference>
<dbReference type="Pfam" id="PF07714">
    <property type="entry name" value="PK_Tyr_Ser-Thr"/>
    <property type="match status" value="1"/>
</dbReference>
<feature type="region of interest" description="Disordered" evidence="9">
    <location>
        <begin position="1"/>
        <end position="51"/>
    </location>
</feature>
<dbReference type="InterPro" id="IPR011009">
    <property type="entry name" value="Kinase-like_dom_sf"/>
</dbReference>